<dbReference type="AlphaFoldDB" id="A0A395V9U0"/>
<protein>
    <submittedName>
        <fullName evidence="1">Uncharacterized protein</fullName>
    </submittedName>
</protein>
<dbReference type="Proteomes" id="UP000266172">
    <property type="component" value="Unassembled WGS sequence"/>
</dbReference>
<reference evidence="1 2" key="1">
    <citation type="submission" date="2018-08" db="EMBL/GenBank/DDBJ databases">
        <title>A genome reference for cultivated species of the human gut microbiota.</title>
        <authorList>
            <person name="Zou Y."/>
            <person name="Xue W."/>
            <person name="Luo G."/>
        </authorList>
    </citation>
    <scope>NUCLEOTIDE SEQUENCE [LARGE SCALE GENOMIC DNA]</scope>
    <source>
        <strain evidence="1 2">AF22-12AC</strain>
    </source>
</reference>
<dbReference type="EMBL" id="QRVL01000009">
    <property type="protein sequence ID" value="RGS39461.1"/>
    <property type="molecule type" value="Genomic_DNA"/>
</dbReference>
<comment type="caution">
    <text evidence="1">The sequence shown here is derived from an EMBL/GenBank/DDBJ whole genome shotgun (WGS) entry which is preliminary data.</text>
</comment>
<sequence length="138" mass="16002">MISVPWLRLPNRGTLYTGAMGLPRELSVVRLDGEKYLAQSLPREWREKCVPADERAAGFCEVCEQKIVQYQVVGTHAYEYKHLEYHEVLEQLLLKHPDTDGIFASSGLIAAQLLQWNCLCAQGRDRWFRAAPHFRCRW</sequence>
<evidence type="ECO:0000313" key="1">
    <source>
        <dbReference type="EMBL" id="RGS39461.1"/>
    </source>
</evidence>
<dbReference type="InterPro" id="IPR028082">
    <property type="entry name" value="Peripla_BP_I"/>
</dbReference>
<dbReference type="RefSeq" id="WP_118097678.1">
    <property type="nucleotide sequence ID" value="NZ_QRVL01000009.1"/>
</dbReference>
<name>A0A395V9U0_9FIRM</name>
<dbReference type="Gene3D" id="3.40.50.2300">
    <property type="match status" value="1"/>
</dbReference>
<proteinExistence type="predicted"/>
<organism evidence="1 2">
    <name type="scientific">Roseburia hominis</name>
    <dbReference type="NCBI Taxonomy" id="301301"/>
    <lineage>
        <taxon>Bacteria</taxon>
        <taxon>Bacillati</taxon>
        <taxon>Bacillota</taxon>
        <taxon>Clostridia</taxon>
        <taxon>Lachnospirales</taxon>
        <taxon>Lachnospiraceae</taxon>
        <taxon>Roseburia</taxon>
    </lineage>
</organism>
<accession>A0A395V9U0</accession>
<gene>
    <name evidence="1" type="ORF">DWX93_10925</name>
</gene>
<dbReference type="SUPFAM" id="SSF53822">
    <property type="entry name" value="Periplasmic binding protein-like I"/>
    <property type="match status" value="1"/>
</dbReference>
<evidence type="ECO:0000313" key="2">
    <source>
        <dbReference type="Proteomes" id="UP000266172"/>
    </source>
</evidence>